<dbReference type="SUPFAM" id="SSF50998">
    <property type="entry name" value="Quinoprotein alcohol dehydrogenase-like"/>
    <property type="match status" value="1"/>
</dbReference>
<dbReference type="GO" id="GO:0051260">
    <property type="term" value="P:protein homooligomerization"/>
    <property type="evidence" value="ECO:0007669"/>
    <property type="project" value="InterPro"/>
</dbReference>
<dbReference type="PANTHER" id="PTHR11145:SF8">
    <property type="entry name" value="RE57120P"/>
    <property type="match status" value="1"/>
</dbReference>
<dbReference type="InterPro" id="IPR011047">
    <property type="entry name" value="Quinoprotein_ADH-like_sf"/>
</dbReference>
<gene>
    <name evidence="4" type="ORF">IEQ34_016784</name>
</gene>
<accession>A0AAV7FYM7</accession>
<evidence type="ECO:0000313" key="4">
    <source>
        <dbReference type="EMBL" id="KAH0454860.1"/>
    </source>
</evidence>
<dbReference type="AlphaFoldDB" id="A0AAV7FYM7"/>
<dbReference type="Proteomes" id="UP000775213">
    <property type="component" value="Unassembled WGS sequence"/>
</dbReference>
<protein>
    <recommendedName>
        <fullName evidence="3">Potassium channel tetramerisation-type BTB domain-containing protein</fullName>
    </recommendedName>
</protein>
<dbReference type="Pfam" id="PF02214">
    <property type="entry name" value="BTB_2"/>
    <property type="match status" value="1"/>
</dbReference>
<comment type="caution">
    <text evidence="4">The sequence shown here is derived from an EMBL/GenBank/DDBJ whole genome shotgun (WGS) entry which is preliminary data.</text>
</comment>
<evidence type="ECO:0000256" key="2">
    <source>
        <dbReference type="SAM" id="MobiDB-lite"/>
    </source>
</evidence>
<feature type="domain" description="Potassium channel tetramerisation-type BTB" evidence="3">
    <location>
        <begin position="23"/>
        <end position="111"/>
    </location>
</feature>
<evidence type="ECO:0000313" key="5">
    <source>
        <dbReference type="Proteomes" id="UP000775213"/>
    </source>
</evidence>
<name>A0AAV7FYM7_DENCH</name>
<dbReference type="Gene3D" id="3.30.710.10">
    <property type="entry name" value="Potassium Channel Kv1.1, Chain A"/>
    <property type="match status" value="1"/>
</dbReference>
<comment type="pathway">
    <text evidence="1">Protein modification; protein ubiquitination.</text>
</comment>
<dbReference type="EMBL" id="JAGFBR010000015">
    <property type="protein sequence ID" value="KAH0454860.1"/>
    <property type="molecule type" value="Genomic_DNA"/>
</dbReference>
<evidence type="ECO:0000256" key="1">
    <source>
        <dbReference type="ARBA" id="ARBA00004906"/>
    </source>
</evidence>
<evidence type="ECO:0000259" key="3">
    <source>
        <dbReference type="Pfam" id="PF02214"/>
    </source>
</evidence>
<organism evidence="4 5">
    <name type="scientific">Dendrobium chrysotoxum</name>
    <name type="common">Orchid</name>
    <dbReference type="NCBI Taxonomy" id="161865"/>
    <lineage>
        <taxon>Eukaryota</taxon>
        <taxon>Viridiplantae</taxon>
        <taxon>Streptophyta</taxon>
        <taxon>Embryophyta</taxon>
        <taxon>Tracheophyta</taxon>
        <taxon>Spermatophyta</taxon>
        <taxon>Magnoliopsida</taxon>
        <taxon>Liliopsida</taxon>
        <taxon>Asparagales</taxon>
        <taxon>Orchidaceae</taxon>
        <taxon>Epidendroideae</taxon>
        <taxon>Malaxideae</taxon>
        <taxon>Dendrobiinae</taxon>
        <taxon>Dendrobium</taxon>
    </lineage>
</organism>
<dbReference type="InterPro" id="IPR011333">
    <property type="entry name" value="SKP1/BTB/POZ_sf"/>
</dbReference>
<reference evidence="4 5" key="1">
    <citation type="journal article" date="2021" name="Hortic Res">
        <title>Chromosome-scale assembly of the Dendrobium chrysotoxum genome enhances the understanding of orchid evolution.</title>
        <authorList>
            <person name="Zhang Y."/>
            <person name="Zhang G.Q."/>
            <person name="Zhang D."/>
            <person name="Liu X.D."/>
            <person name="Xu X.Y."/>
            <person name="Sun W.H."/>
            <person name="Yu X."/>
            <person name="Zhu X."/>
            <person name="Wang Z.W."/>
            <person name="Zhao X."/>
            <person name="Zhong W.Y."/>
            <person name="Chen H."/>
            <person name="Yin W.L."/>
            <person name="Huang T."/>
            <person name="Niu S.C."/>
            <person name="Liu Z.J."/>
        </authorList>
    </citation>
    <scope>NUCLEOTIDE SEQUENCE [LARGE SCALE GENOMIC DNA]</scope>
    <source>
        <strain evidence="4">Lindl</strain>
    </source>
</reference>
<keyword evidence="5" id="KW-1185">Reference proteome</keyword>
<dbReference type="SUPFAM" id="SSF75011">
    <property type="entry name" value="3-carboxy-cis,cis-mucoante lactonizing enzyme"/>
    <property type="match status" value="1"/>
</dbReference>
<dbReference type="InterPro" id="IPR003131">
    <property type="entry name" value="T1-type_BTB"/>
</dbReference>
<dbReference type="SUPFAM" id="SSF54695">
    <property type="entry name" value="POZ domain"/>
    <property type="match status" value="1"/>
</dbReference>
<proteinExistence type="predicted"/>
<dbReference type="PANTHER" id="PTHR11145">
    <property type="entry name" value="BTB/POZ DOMAIN-CONTAINING ADAPTER FOR CUL3-MEDIATED RHOA DEGRADATION PROTEIN FAMILY MEMBER"/>
    <property type="match status" value="1"/>
</dbReference>
<feature type="region of interest" description="Disordered" evidence="2">
    <location>
        <begin position="1"/>
        <end position="20"/>
    </location>
</feature>
<dbReference type="InterPro" id="IPR045068">
    <property type="entry name" value="BACURD1-3"/>
</dbReference>
<sequence>MADSSDGGVPPAPIVHPTGNHRIKLNVGGKLFETTSSTLQVGGYDSLLAALSSRHATENDEREPIFIDRDPEIFSTLLSLLRSGRLPSAARRRFSKQDLAEEALYYGIEGRLRSALSPPPLIGINATLASTIVPAAEAHPTALYAGSDDGSIWIAHGGQISAYDSNLTHSGTVRTHLEDIASLRCIWPEIAAIGSLQTPGLHLYDVSSGRQVASVNWSDPSDPRVYKARVTAIGATEPGYNGRDHIFAAFECPHRENCILSVDRSTLQIVSEIGRLSGSGSKTSSPGKLVDLTEVGGGVVFASAVSSGAFGYSGYMRLWDPRTGKAVWETSEPGSGARSGRFGDAFADVDVDRKETAIYKVCWKSGDLAVADMRKLSEDPWLYLEERSAALRSAGGGANSIVSCYNGQVFVSRESGLEVWSRAEEESEEGKGDAQRKKIWRRNFVDREDDAKRGLIRGMEAGGDRLFVCRSGVEGVEKIEMEFGQSLRLCLFLYVVVYYEDAEQPSDKLRNMEQPLLKHIKEEPLDYKPYTCKAT</sequence>